<evidence type="ECO:0000256" key="1">
    <source>
        <dbReference type="SAM" id="MobiDB-lite"/>
    </source>
</evidence>
<dbReference type="Proteomes" id="UP000466442">
    <property type="component" value="Unassembled WGS sequence"/>
</dbReference>
<organism evidence="2 3">
    <name type="scientific">Apolygus lucorum</name>
    <name type="common">Small green plant bug</name>
    <name type="synonym">Lygocoris lucorum</name>
    <dbReference type="NCBI Taxonomy" id="248454"/>
    <lineage>
        <taxon>Eukaryota</taxon>
        <taxon>Metazoa</taxon>
        <taxon>Ecdysozoa</taxon>
        <taxon>Arthropoda</taxon>
        <taxon>Hexapoda</taxon>
        <taxon>Insecta</taxon>
        <taxon>Pterygota</taxon>
        <taxon>Neoptera</taxon>
        <taxon>Paraneoptera</taxon>
        <taxon>Hemiptera</taxon>
        <taxon>Heteroptera</taxon>
        <taxon>Panheteroptera</taxon>
        <taxon>Cimicomorpha</taxon>
        <taxon>Miridae</taxon>
        <taxon>Mirini</taxon>
        <taxon>Apolygus</taxon>
    </lineage>
</organism>
<feature type="region of interest" description="Disordered" evidence="1">
    <location>
        <begin position="64"/>
        <end position="85"/>
    </location>
</feature>
<comment type="caution">
    <text evidence="2">The sequence shown here is derived from an EMBL/GenBank/DDBJ whole genome shotgun (WGS) entry which is preliminary data.</text>
</comment>
<gene>
    <name evidence="2" type="ORF">GE061_002564</name>
</gene>
<sequence length="140" mass="16344">MTSLNTKEQRQTPHHRRKDFVKVPMESLEVVLRELTILESSTSPGPIMMMDQLTMSTPTASTRIHKERSEPEVELQNDVKPVPSYNYPTPETPWLEYSGYCCEFCGHRAPHSLLKILHSRRHPPKFNNAKDRLRELYKNV</sequence>
<name>A0A8S9X6U8_APOLU</name>
<protein>
    <submittedName>
        <fullName evidence="2">Uncharacterized protein</fullName>
    </submittedName>
</protein>
<evidence type="ECO:0000313" key="2">
    <source>
        <dbReference type="EMBL" id="KAF6204224.1"/>
    </source>
</evidence>
<accession>A0A8S9X6U8</accession>
<keyword evidence="3" id="KW-1185">Reference proteome</keyword>
<dbReference type="EMBL" id="WIXP02000010">
    <property type="protein sequence ID" value="KAF6204224.1"/>
    <property type="molecule type" value="Genomic_DNA"/>
</dbReference>
<reference evidence="2" key="1">
    <citation type="journal article" date="2021" name="Mol. Ecol. Resour.">
        <title>Apolygus lucorum genome provides insights into omnivorousness and mesophyll feeding.</title>
        <authorList>
            <person name="Liu Y."/>
            <person name="Liu H."/>
            <person name="Wang H."/>
            <person name="Huang T."/>
            <person name="Liu B."/>
            <person name="Yang B."/>
            <person name="Yin L."/>
            <person name="Li B."/>
            <person name="Zhang Y."/>
            <person name="Zhang S."/>
            <person name="Jiang F."/>
            <person name="Zhang X."/>
            <person name="Ren Y."/>
            <person name="Wang B."/>
            <person name="Wang S."/>
            <person name="Lu Y."/>
            <person name="Wu K."/>
            <person name="Fan W."/>
            <person name="Wang G."/>
        </authorList>
    </citation>
    <scope>NUCLEOTIDE SEQUENCE</scope>
    <source>
        <strain evidence="2">12Hb</strain>
    </source>
</reference>
<proteinExistence type="predicted"/>
<evidence type="ECO:0000313" key="3">
    <source>
        <dbReference type="Proteomes" id="UP000466442"/>
    </source>
</evidence>
<dbReference type="AlphaFoldDB" id="A0A8S9X6U8"/>